<evidence type="ECO:0000313" key="3">
    <source>
        <dbReference type="Proteomes" id="UP000622653"/>
    </source>
</evidence>
<evidence type="ECO:0000313" key="2">
    <source>
        <dbReference type="EMBL" id="MBF4501400.1"/>
    </source>
</evidence>
<protein>
    <submittedName>
        <fullName evidence="2">Ig-like domain-containing protein</fullName>
    </submittedName>
</protein>
<feature type="region of interest" description="Disordered" evidence="1">
    <location>
        <begin position="558"/>
        <end position="578"/>
    </location>
</feature>
<accession>A0A8J7G381</accession>
<sequence length="578" mass="63431">MNADQEKFFLNFKEEMKSDTLEKLDKIKIFNEQGQELANGVTTLKDVLAESASAEWVDATTKKEIKFDIKPGTLEAGKKYKVVIDETVVNKEGEALSDSKRSITVSMPSIKDAEPKAVLARVVNDSVVITFDKDLEETNVSTKLFTVKTSTGKEVALEANAEVSGKNITLQQNPSSANKLDEELTYTVEVPANVVANKVFTNATNPAASSLKAQAQKDVAVKSMSAKFDRDVKDNKKADLLLTFDQRVKDELASGGEIVIEESGKKFTFKGSEVEYDVKDATGKTLRIKDVEENFVNKSDNDKKFTVKSSKSYTVKVVKETVQTDSTNAPKNKTDLKSTINGIDVSAPKLDEITLDSAEKIIVEFNKDIVASDLKAADVKVKGYQINNDGSFNKAGEMLQGSNQIKVSVSGNAITITPANDKIKFVTSETDFDLWLANDKIKGKNDVVASEEDLKYDTNIDVIDNAAPVMVGAIATKANELEITYSEAIEFKDNTDEKAAKQFTVEGAEYKNYATTAATATGKSVTLTFDKDLFEKDKDYSTVSVKYLKQDTYRVQETENDKKAAANQTLKGVKNTVN</sequence>
<gene>
    <name evidence="2" type="ORF">IRY55_08505</name>
</gene>
<evidence type="ECO:0000256" key="1">
    <source>
        <dbReference type="SAM" id="MobiDB-lite"/>
    </source>
</evidence>
<dbReference type="EMBL" id="JADKPV010000003">
    <property type="protein sequence ID" value="MBF4501400.1"/>
    <property type="molecule type" value="Genomic_DNA"/>
</dbReference>
<dbReference type="Proteomes" id="UP000622653">
    <property type="component" value="Unassembled WGS sequence"/>
</dbReference>
<name>A0A8J7G381_9BACL</name>
<dbReference type="AlphaFoldDB" id="A0A8J7G381"/>
<comment type="caution">
    <text evidence="2">The sequence shown here is derived from an EMBL/GenBank/DDBJ whole genome shotgun (WGS) entry which is preliminary data.</text>
</comment>
<proteinExistence type="predicted"/>
<dbReference type="RefSeq" id="WP_194562876.1">
    <property type="nucleotide sequence ID" value="NZ_JADKPV010000003.1"/>
</dbReference>
<organism evidence="2 3">
    <name type="scientific">Savagea serpentis</name>
    <dbReference type="NCBI Taxonomy" id="2785297"/>
    <lineage>
        <taxon>Bacteria</taxon>
        <taxon>Bacillati</taxon>
        <taxon>Bacillota</taxon>
        <taxon>Bacilli</taxon>
        <taxon>Bacillales</taxon>
        <taxon>Caryophanaceae</taxon>
        <taxon>Savagea</taxon>
    </lineage>
</organism>
<feature type="compositionally biased region" description="Polar residues" evidence="1">
    <location>
        <begin position="566"/>
        <end position="578"/>
    </location>
</feature>
<reference evidence="2" key="1">
    <citation type="submission" date="2020-11" db="EMBL/GenBank/DDBJ databases">
        <title>Multidrug resistant novel bacterium Savagea serpentis sp. nov., isolated from the scats of a vine snake (Ahaetulla nasuta).</title>
        <authorList>
            <person name="Venkata Ramana V."/>
            <person name="Vikas Patil S."/>
            <person name="Yogita Lugani V."/>
        </authorList>
    </citation>
    <scope>NUCLEOTIDE SEQUENCE</scope>
    <source>
        <strain evidence="2">SN6</strain>
    </source>
</reference>
<keyword evidence="3" id="KW-1185">Reference proteome</keyword>